<keyword evidence="1" id="KW-0472">Membrane</keyword>
<dbReference type="RefSeq" id="WP_074790245.1">
    <property type="nucleotide sequence ID" value="NZ_FNZX01000006.1"/>
</dbReference>
<keyword evidence="1" id="KW-0812">Transmembrane</keyword>
<feature type="transmembrane region" description="Helical" evidence="1">
    <location>
        <begin position="283"/>
        <end position="305"/>
    </location>
</feature>
<feature type="transmembrane region" description="Helical" evidence="1">
    <location>
        <begin position="118"/>
        <end position="142"/>
    </location>
</feature>
<accession>A0A1H7HYS2</accession>
<feature type="transmembrane region" description="Helical" evidence="1">
    <location>
        <begin position="48"/>
        <end position="71"/>
    </location>
</feature>
<evidence type="ECO:0000313" key="2">
    <source>
        <dbReference type="EMBL" id="SEK55513.1"/>
    </source>
</evidence>
<feature type="transmembrane region" description="Helical" evidence="1">
    <location>
        <begin position="162"/>
        <end position="180"/>
    </location>
</feature>
<dbReference type="GO" id="GO:0005886">
    <property type="term" value="C:plasma membrane"/>
    <property type="evidence" value="ECO:0007669"/>
    <property type="project" value="TreeGrafter"/>
</dbReference>
<reference evidence="3" key="1">
    <citation type="submission" date="2016-10" db="EMBL/GenBank/DDBJ databases">
        <authorList>
            <person name="Varghese N."/>
        </authorList>
    </citation>
    <scope>NUCLEOTIDE SEQUENCE [LARGE SCALE GENOMIC DNA]</scope>
    <source>
        <strain evidence="3">ACV-9</strain>
    </source>
</reference>
<dbReference type="GO" id="GO:0008643">
    <property type="term" value="P:carbohydrate transport"/>
    <property type="evidence" value="ECO:0007669"/>
    <property type="project" value="InterPro"/>
</dbReference>
<dbReference type="Gene3D" id="1.20.1250.20">
    <property type="entry name" value="MFS general substrate transporter like domains"/>
    <property type="match status" value="1"/>
</dbReference>
<feature type="transmembrane region" description="Helical" evidence="1">
    <location>
        <begin position="343"/>
        <end position="363"/>
    </location>
</feature>
<proteinExistence type="predicted"/>
<feature type="transmembrane region" description="Helical" evidence="1">
    <location>
        <begin position="317"/>
        <end position="337"/>
    </location>
</feature>
<dbReference type="PANTHER" id="PTHR11328">
    <property type="entry name" value="MAJOR FACILITATOR SUPERFAMILY DOMAIN-CONTAINING PROTEIN"/>
    <property type="match status" value="1"/>
</dbReference>
<protein>
    <submittedName>
        <fullName evidence="2">Na+/melibiose symporter</fullName>
    </submittedName>
</protein>
<gene>
    <name evidence="2" type="ORF">SAMN02910377_01203</name>
</gene>
<dbReference type="PANTHER" id="PTHR11328:SF28">
    <property type="entry name" value="MAJOR FACILITATOR SUPERFAMILY DOMAIN-CONTAINING PROTEIN 12"/>
    <property type="match status" value="1"/>
</dbReference>
<dbReference type="EMBL" id="FNZX01000006">
    <property type="protein sequence ID" value="SEK55513.1"/>
    <property type="molecule type" value="Genomic_DNA"/>
</dbReference>
<name>A0A1H7HYS2_9FIRM</name>
<feature type="transmembrane region" description="Helical" evidence="1">
    <location>
        <begin position="91"/>
        <end position="111"/>
    </location>
</feature>
<dbReference type="Pfam" id="PF13347">
    <property type="entry name" value="MFS_2"/>
    <property type="match status" value="1"/>
</dbReference>
<feature type="transmembrane region" description="Helical" evidence="1">
    <location>
        <begin position="192"/>
        <end position="215"/>
    </location>
</feature>
<dbReference type="InterPro" id="IPR039672">
    <property type="entry name" value="MFS_2"/>
</dbReference>
<feature type="transmembrane region" description="Helical" evidence="1">
    <location>
        <begin position="20"/>
        <end position="41"/>
    </location>
</feature>
<feature type="transmembrane region" description="Helical" evidence="1">
    <location>
        <begin position="442"/>
        <end position="460"/>
    </location>
</feature>
<keyword evidence="1" id="KW-1133">Transmembrane helix</keyword>
<dbReference type="GO" id="GO:0015293">
    <property type="term" value="F:symporter activity"/>
    <property type="evidence" value="ECO:0007669"/>
    <property type="project" value="InterPro"/>
</dbReference>
<organism evidence="2 3">
    <name type="scientific">Pseudobutyrivibrio ruminis</name>
    <dbReference type="NCBI Taxonomy" id="46206"/>
    <lineage>
        <taxon>Bacteria</taxon>
        <taxon>Bacillati</taxon>
        <taxon>Bacillota</taxon>
        <taxon>Clostridia</taxon>
        <taxon>Lachnospirales</taxon>
        <taxon>Lachnospiraceae</taxon>
        <taxon>Pseudobutyrivibrio</taxon>
    </lineage>
</organism>
<sequence length="485" mass="53338">MTSNITTNIENNIYRKAKNWQIALTTINSGGAMCFYMLLTYASYVANVGYGIATALVGFLLTATRIFDGFINPFIAMLIDKTMTKYGKIRLFLLAGWGLESLAIFMLYIWCSGKGHGIVLFTMMYLVYIVGYTMNNVAGMIAGPVMTNDPNQRPIVGVWGTVYNYFAPMIMTVFFTVVLLPRYNNEYTVEMLAACATVTIVISFVFTILACIGISEADKPENFGTDSQGASEKVKVKDMIKLLKSNKALQMYIVAGATDKLAQQTASQSIITTMLFGILIGNMQLSTILNVVAMLPSIAFAIFGARYAGKHGSKEALYFWTGICMAFSILLAAFMYIVDMRKVTVEILPTAIFFVITLLVNGAKMCVTTATSSMSGDVIDYEMARSGKYMPAVVTGTYNFFDRILSSLGAVLATSLIALIGYTSTMPQPTDTPSLAIKNMTIFIYIGLPFIGWICNLFAMKLSPISKEEMVRIQEKIAEQKAKVK</sequence>
<dbReference type="Proteomes" id="UP000182321">
    <property type="component" value="Unassembled WGS sequence"/>
</dbReference>
<dbReference type="SUPFAM" id="SSF103473">
    <property type="entry name" value="MFS general substrate transporter"/>
    <property type="match status" value="1"/>
</dbReference>
<keyword evidence="3" id="KW-1185">Reference proteome</keyword>
<evidence type="ECO:0000313" key="3">
    <source>
        <dbReference type="Proteomes" id="UP000182321"/>
    </source>
</evidence>
<evidence type="ECO:0000256" key="1">
    <source>
        <dbReference type="SAM" id="Phobius"/>
    </source>
</evidence>
<feature type="transmembrane region" description="Helical" evidence="1">
    <location>
        <begin position="404"/>
        <end position="422"/>
    </location>
</feature>
<dbReference type="AlphaFoldDB" id="A0A1H7HYS2"/>
<dbReference type="InterPro" id="IPR036259">
    <property type="entry name" value="MFS_trans_sf"/>
</dbReference>